<reference evidence="2 3" key="1">
    <citation type="submission" date="2019-05" db="EMBL/GenBank/DDBJ databases">
        <title>Another draft genome of Portunus trituberculatus and its Hox gene families provides insights of decapod evolution.</title>
        <authorList>
            <person name="Jeong J.-H."/>
            <person name="Song I."/>
            <person name="Kim S."/>
            <person name="Choi T."/>
            <person name="Kim D."/>
            <person name="Ryu S."/>
            <person name="Kim W."/>
        </authorList>
    </citation>
    <scope>NUCLEOTIDE SEQUENCE [LARGE SCALE GENOMIC DNA]</scope>
    <source>
        <tissue evidence="2">Muscle</tissue>
    </source>
</reference>
<evidence type="ECO:0000256" key="1">
    <source>
        <dbReference type="SAM" id="MobiDB-lite"/>
    </source>
</evidence>
<evidence type="ECO:0000313" key="3">
    <source>
        <dbReference type="Proteomes" id="UP000324222"/>
    </source>
</evidence>
<proteinExistence type="predicted"/>
<evidence type="ECO:0000313" key="2">
    <source>
        <dbReference type="EMBL" id="MPC30504.1"/>
    </source>
</evidence>
<sequence>MQTRREFSPSLGGSDRKRAPPPLSPLITTTPPLPHHIHLYHNHHTNTTPDVSALLQRRAQHTTTQDQFLRISPLPYLSLTWSLKRASSRSLPRRRYRGAAAAPGGAAPDGPWLLWSAAGPQWLPACPLHAPLLTPVLHPSPGRNTEVVQSFLVSQAVSRPADVGGGAGRGSGLESEVSPCYIAFRTQTLII</sequence>
<protein>
    <submittedName>
        <fullName evidence="2">Uncharacterized protein</fullName>
    </submittedName>
</protein>
<organism evidence="2 3">
    <name type="scientific">Portunus trituberculatus</name>
    <name type="common">Swimming crab</name>
    <name type="synonym">Neptunus trituberculatus</name>
    <dbReference type="NCBI Taxonomy" id="210409"/>
    <lineage>
        <taxon>Eukaryota</taxon>
        <taxon>Metazoa</taxon>
        <taxon>Ecdysozoa</taxon>
        <taxon>Arthropoda</taxon>
        <taxon>Crustacea</taxon>
        <taxon>Multicrustacea</taxon>
        <taxon>Malacostraca</taxon>
        <taxon>Eumalacostraca</taxon>
        <taxon>Eucarida</taxon>
        <taxon>Decapoda</taxon>
        <taxon>Pleocyemata</taxon>
        <taxon>Brachyura</taxon>
        <taxon>Eubrachyura</taxon>
        <taxon>Portunoidea</taxon>
        <taxon>Portunidae</taxon>
        <taxon>Portuninae</taxon>
        <taxon>Portunus</taxon>
    </lineage>
</organism>
<accession>A0A5B7ECI2</accession>
<comment type="caution">
    <text evidence="2">The sequence shown here is derived from an EMBL/GenBank/DDBJ whole genome shotgun (WGS) entry which is preliminary data.</text>
</comment>
<dbReference type="EMBL" id="VSRR010002267">
    <property type="protein sequence ID" value="MPC30504.1"/>
    <property type="molecule type" value="Genomic_DNA"/>
</dbReference>
<feature type="region of interest" description="Disordered" evidence="1">
    <location>
        <begin position="1"/>
        <end position="26"/>
    </location>
</feature>
<dbReference type="AlphaFoldDB" id="A0A5B7ECI2"/>
<keyword evidence="3" id="KW-1185">Reference proteome</keyword>
<gene>
    <name evidence="2" type="ORF">E2C01_023772</name>
</gene>
<name>A0A5B7ECI2_PORTR</name>
<dbReference type="Proteomes" id="UP000324222">
    <property type="component" value="Unassembled WGS sequence"/>
</dbReference>